<comment type="caution">
    <text evidence="2">The sequence shown here is derived from an EMBL/GenBank/DDBJ whole genome shotgun (WGS) entry which is preliminary data.</text>
</comment>
<reference evidence="2 3" key="1">
    <citation type="submission" date="2024-04" db="EMBL/GenBank/DDBJ databases">
        <authorList>
            <consortium name="Genoscope - CEA"/>
            <person name="William W."/>
        </authorList>
    </citation>
    <scope>NUCLEOTIDE SEQUENCE [LARGE SCALE GENOMIC DNA]</scope>
</reference>
<evidence type="ECO:0000256" key="1">
    <source>
        <dbReference type="SAM" id="MobiDB-lite"/>
    </source>
</evidence>
<dbReference type="AlphaFoldDB" id="A0AAV2IGY0"/>
<feature type="compositionally biased region" description="Polar residues" evidence="1">
    <location>
        <begin position="48"/>
        <end position="61"/>
    </location>
</feature>
<keyword evidence="3" id="KW-1185">Reference proteome</keyword>
<protein>
    <submittedName>
        <fullName evidence="2">Uncharacterized protein</fullName>
    </submittedName>
</protein>
<name>A0AAV2IGY0_LYMST</name>
<gene>
    <name evidence="2" type="ORF">GSLYS_00018858001</name>
</gene>
<feature type="region of interest" description="Disordered" evidence="1">
    <location>
        <begin position="41"/>
        <end position="62"/>
    </location>
</feature>
<feature type="non-terminal residue" evidence="2">
    <location>
        <position position="1"/>
    </location>
</feature>
<evidence type="ECO:0000313" key="3">
    <source>
        <dbReference type="Proteomes" id="UP001497497"/>
    </source>
</evidence>
<proteinExistence type="predicted"/>
<accession>A0AAV2IGY0</accession>
<evidence type="ECO:0000313" key="2">
    <source>
        <dbReference type="EMBL" id="CAL1545375.1"/>
    </source>
</evidence>
<dbReference type="EMBL" id="CAXITT010000703">
    <property type="protein sequence ID" value="CAL1545375.1"/>
    <property type="molecule type" value="Genomic_DNA"/>
</dbReference>
<dbReference type="Proteomes" id="UP001497497">
    <property type="component" value="Unassembled WGS sequence"/>
</dbReference>
<organism evidence="2 3">
    <name type="scientific">Lymnaea stagnalis</name>
    <name type="common">Great pond snail</name>
    <name type="synonym">Helix stagnalis</name>
    <dbReference type="NCBI Taxonomy" id="6523"/>
    <lineage>
        <taxon>Eukaryota</taxon>
        <taxon>Metazoa</taxon>
        <taxon>Spiralia</taxon>
        <taxon>Lophotrochozoa</taxon>
        <taxon>Mollusca</taxon>
        <taxon>Gastropoda</taxon>
        <taxon>Heterobranchia</taxon>
        <taxon>Euthyneura</taxon>
        <taxon>Panpulmonata</taxon>
        <taxon>Hygrophila</taxon>
        <taxon>Lymnaeoidea</taxon>
        <taxon>Lymnaeidae</taxon>
        <taxon>Lymnaea</taxon>
    </lineage>
</organism>
<feature type="non-terminal residue" evidence="2">
    <location>
        <position position="110"/>
    </location>
</feature>
<sequence>PCTTTATPCTTTTSPATPTYTIAPTSSTTSQVSSLNTMTPAKTDFTIHPTTVSTSPSSEGTENPILELQTNFCYIGGSCSTLNNIRHLLICGDFCLDDSACLGINFRVMN</sequence>